<dbReference type="PROSITE" id="PS51353">
    <property type="entry name" value="ARSC"/>
    <property type="match status" value="1"/>
</dbReference>
<evidence type="ECO:0000313" key="5">
    <source>
        <dbReference type="Proteomes" id="UP001589654"/>
    </source>
</evidence>
<dbReference type="Pfam" id="PF03960">
    <property type="entry name" value="ArsC"/>
    <property type="match status" value="1"/>
</dbReference>
<accession>A0ABV5J8R9</accession>
<dbReference type="Gene3D" id="3.40.30.10">
    <property type="entry name" value="Glutaredoxin"/>
    <property type="match status" value="1"/>
</dbReference>
<keyword evidence="5" id="KW-1185">Reference proteome</keyword>
<dbReference type="InterPro" id="IPR036249">
    <property type="entry name" value="Thioredoxin-like_sf"/>
</dbReference>
<sequence length="117" mass="13322">MSDIKIFHNPRCKKSRETLKLVEENVSKDHIEIVKYLETPPSEAELKSILSMLGISPNELVRKGEKAWKEEFKGKDLSDEELIKVMVKNPKLIERPIVIAHGKAVLGRPPENVLVLL</sequence>
<dbReference type="SUPFAM" id="SSF52833">
    <property type="entry name" value="Thioredoxin-like"/>
    <property type="match status" value="1"/>
</dbReference>
<dbReference type="EC" id="1.20.4.1" evidence="4"/>
<protein>
    <submittedName>
        <fullName evidence="4">Arsenate reductase (Glutaredoxin)</fullName>
        <ecNumber evidence="4">1.20.4.1</ecNumber>
    </submittedName>
</protein>
<dbReference type="Proteomes" id="UP001589654">
    <property type="component" value="Unassembled WGS sequence"/>
</dbReference>
<dbReference type="CDD" id="cd03034">
    <property type="entry name" value="ArsC_ArsC"/>
    <property type="match status" value="1"/>
</dbReference>
<dbReference type="InterPro" id="IPR006659">
    <property type="entry name" value="Arsenate_reductase"/>
</dbReference>
<evidence type="ECO:0000313" key="4">
    <source>
        <dbReference type="EMBL" id="MFB9213219.1"/>
    </source>
</evidence>
<evidence type="ECO:0000256" key="2">
    <source>
        <dbReference type="ARBA" id="ARBA00023002"/>
    </source>
</evidence>
<dbReference type="InterPro" id="IPR006660">
    <property type="entry name" value="Arsenate_reductase-like"/>
</dbReference>
<keyword evidence="2 4" id="KW-0560">Oxidoreductase</keyword>
<proteinExistence type="inferred from homology"/>
<comment type="caution">
    <text evidence="4">The sequence shown here is derived from an EMBL/GenBank/DDBJ whole genome shotgun (WGS) entry which is preliminary data.</text>
</comment>
<dbReference type="GO" id="GO:0008794">
    <property type="term" value="F:arsenate reductase (glutaredoxin) activity"/>
    <property type="evidence" value="ECO:0007669"/>
    <property type="project" value="UniProtKB-EC"/>
</dbReference>
<comment type="similarity">
    <text evidence="1 3">Belongs to the ArsC family.</text>
</comment>
<organism evidence="4 5">
    <name type="scientific">Echinicola jeungdonensis</name>
    <dbReference type="NCBI Taxonomy" id="709343"/>
    <lineage>
        <taxon>Bacteria</taxon>
        <taxon>Pseudomonadati</taxon>
        <taxon>Bacteroidota</taxon>
        <taxon>Cytophagia</taxon>
        <taxon>Cytophagales</taxon>
        <taxon>Cyclobacteriaceae</taxon>
        <taxon>Echinicola</taxon>
    </lineage>
</organism>
<dbReference type="PANTHER" id="PTHR30041">
    <property type="entry name" value="ARSENATE REDUCTASE"/>
    <property type="match status" value="1"/>
</dbReference>
<evidence type="ECO:0000256" key="3">
    <source>
        <dbReference type="PROSITE-ProRule" id="PRU01282"/>
    </source>
</evidence>
<gene>
    <name evidence="4" type="primary">arsC</name>
    <name evidence="4" type="ORF">ACFFUR_15490</name>
</gene>
<dbReference type="EMBL" id="JBHMEW010000067">
    <property type="protein sequence ID" value="MFB9213219.1"/>
    <property type="molecule type" value="Genomic_DNA"/>
</dbReference>
<dbReference type="PANTHER" id="PTHR30041:SF4">
    <property type="entry name" value="ARSENATE REDUCTASE"/>
    <property type="match status" value="1"/>
</dbReference>
<dbReference type="NCBIfam" id="TIGR00014">
    <property type="entry name" value="arsC"/>
    <property type="match status" value="1"/>
</dbReference>
<reference evidence="4 5" key="1">
    <citation type="submission" date="2024-09" db="EMBL/GenBank/DDBJ databases">
        <authorList>
            <person name="Sun Q."/>
            <person name="Mori K."/>
        </authorList>
    </citation>
    <scope>NUCLEOTIDE SEQUENCE [LARGE SCALE GENOMIC DNA]</scope>
    <source>
        <strain evidence="4 5">CECT 7682</strain>
    </source>
</reference>
<dbReference type="RefSeq" id="WP_290248743.1">
    <property type="nucleotide sequence ID" value="NZ_JAUFQT010000001.1"/>
</dbReference>
<name>A0ABV5J8R9_9BACT</name>
<evidence type="ECO:0000256" key="1">
    <source>
        <dbReference type="ARBA" id="ARBA00007198"/>
    </source>
</evidence>